<dbReference type="GO" id="GO:0016853">
    <property type="term" value="F:isomerase activity"/>
    <property type="evidence" value="ECO:0007669"/>
    <property type="project" value="UniProtKB-KW"/>
</dbReference>
<organism evidence="1 2">
    <name type="scientific">Pyrinomonas methylaliphatogenes</name>
    <dbReference type="NCBI Taxonomy" id="454194"/>
    <lineage>
        <taxon>Bacteria</taxon>
        <taxon>Pseudomonadati</taxon>
        <taxon>Acidobacteriota</taxon>
        <taxon>Blastocatellia</taxon>
        <taxon>Blastocatellales</taxon>
        <taxon>Pyrinomonadaceae</taxon>
        <taxon>Pyrinomonas</taxon>
    </lineage>
</organism>
<protein>
    <submittedName>
        <fullName evidence="1">6-phosphogluconolactonase/glucosamine-6-phosphate isomerase/deaminase</fullName>
    </submittedName>
</protein>
<keyword evidence="2" id="KW-1185">Reference proteome</keyword>
<dbReference type="InterPro" id="IPR037171">
    <property type="entry name" value="NagB/RpiA_transferase-like"/>
</dbReference>
<name>A0A0B6WV72_9BACT</name>
<dbReference type="OrthoDB" id="834189at2"/>
<gene>
    <name evidence="1" type="ORF">PYK22_00027</name>
</gene>
<evidence type="ECO:0000313" key="1">
    <source>
        <dbReference type="EMBL" id="CDM64035.1"/>
    </source>
</evidence>
<dbReference type="Proteomes" id="UP000031518">
    <property type="component" value="Unassembled WGS sequence"/>
</dbReference>
<evidence type="ECO:0000313" key="2">
    <source>
        <dbReference type="Proteomes" id="UP000031518"/>
    </source>
</evidence>
<accession>A0A0B6WV72</accession>
<sequence>MPSPQQLERRTVRGAVWFGTGALDPPSRPCELKYIVFASEEEVGRAMLAELEASARAKAGDLAIVLLGGRGAQAFHRQLGELARTSRLDPLLARLHVFTQDALAPLRMDNAFSFVRDFERLLGRDFFRKVKSFTPMRTDVEDFEEELKRYVEKIWSVGGIDLFFLGHGPEPGAASHLAYIKPGAGARAGDWAGIIPISQSILEHHIAKFKAGGSPASDEDERECRAVKYILTLGPAAILNARRVVQSIVDASTAPAKRASYRRVLETEIANDPAERAAQLDENPGLWIRLHPNATSFILPDVL</sequence>
<dbReference type="AlphaFoldDB" id="A0A0B6WV72"/>
<reference evidence="1 2" key="1">
    <citation type="submission" date="2013-12" db="EMBL/GenBank/DDBJ databases">
        <authorList>
            <person name="Stott M."/>
        </authorList>
    </citation>
    <scope>NUCLEOTIDE SEQUENCE [LARGE SCALE GENOMIC DNA]</scope>
    <source>
        <strain evidence="1 2">K22</strain>
    </source>
</reference>
<dbReference type="RefSeq" id="WP_060635154.1">
    <property type="nucleotide sequence ID" value="NZ_CBXV010000001.1"/>
</dbReference>
<reference evidence="1 2" key="2">
    <citation type="submission" date="2015-01" db="EMBL/GenBank/DDBJ databases">
        <title>Complete genome sequence of Pyrinomonas methylaliphatogenes type strain K22T.</title>
        <authorList>
            <person name="Lee K.C.Y."/>
            <person name="Power J.F."/>
            <person name="Dunfield P.F."/>
            <person name="Morgan X.C."/>
            <person name="Huttenhower C."/>
            <person name="Stott M.B."/>
        </authorList>
    </citation>
    <scope>NUCLEOTIDE SEQUENCE [LARGE SCALE GENOMIC DNA]</scope>
    <source>
        <strain evidence="1 2">K22</strain>
    </source>
</reference>
<dbReference type="SUPFAM" id="SSF100950">
    <property type="entry name" value="NagB/RpiA/CoA transferase-like"/>
    <property type="match status" value="1"/>
</dbReference>
<dbReference type="STRING" id="454194.PYK22_00027"/>
<dbReference type="Gene3D" id="3.40.50.1360">
    <property type="match status" value="1"/>
</dbReference>
<proteinExistence type="predicted"/>
<keyword evidence="1" id="KW-0413">Isomerase</keyword>
<dbReference type="EMBL" id="CBXV010000001">
    <property type="protein sequence ID" value="CDM64035.1"/>
    <property type="molecule type" value="Genomic_DNA"/>
</dbReference>